<name>A0A099P2J3_PICKU</name>
<dbReference type="InterPro" id="IPR011990">
    <property type="entry name" value="TPR-like_helical_dom_sf"/>
</dbReference>
<dbReference type="Proteomes" id="UP000029867">
    <property type="component" value="Unassembled WGS sequence"/>
</dbReference>
<organism evidence="1 2">
    <name type="scientific">Pichia kudriavzevii</name>
    <name type="common">Yeast</name>
    <name type="synonym">Issatchenkia orientalis</name>
    <dbReference type="NCBI Taxonomy" id="4909"/>
    <lineage>
        <taxon>Eukaryota</taxon>
        <taxon>Fungi</taxon>
        <taxon>Dikarya</taxon>
        <taxon>Ascomycota</taxon>
        <taxon>Saccharomycotina</taxon>
        <taxon>Pichiomycetes</taxon>
        <taxon>Pichiales</taxon>
        <taxon>Pichiaceae</taxon>
        <taxon>Pichia</taxon>
    </lineage>
</organism>
<protein>
    <submittedName>
        <fullName evidence="1">Uncharacterized protein</fullName>
    </submittedName>
</protein>
<dbReference type="HOGENOM" id="CLU_350560_0_0_1"/>
<evidence type="ECO:0000313" key="1">
    <source>
        <dbReference type="EMBL" id="KGK39258.1"/>
    </source>
</evidence>
<dbReference type="VEuPathDB" id="FungiDB:C5L36_0B10620"/>
<reference evidence="2" key="1">
    <citation type="journal article" date="2014" name="Microb. Cell Fact.">
        <title>Exploiting Issatchenkia orientalis SD108 for succinic acid production.</title>
        <authorList>
            <person name="Xiao H."/>
            <person name="Shao Z."/>
            <person name="Jiang Y."/>
            <person name="Dole S."/>
            <person name="Zhao H."/>
        </authorList>
    </citation>
    <scope>NUCLEOTIDE SEQUENCE [LARGE SCALE GENOMIC DNA]</scope>
    <source>
        <strain evidence="2">SD108</strain>
    </source>
</reference>
<comment type="caution">
    <text evidence="1">The sequence shown here is derived from an EMBL/GenBank/DDBJ whole genome shotgun (WGS) entry which is preliminary data.</text>
</comment>
<dbReference type="EMBL" id="JQFK01000010">
    <property type="protein sequence ID" value="KGK39258.1"/>
    <property type="molecule type" value="Genomic_DNA"/>
</dbReference>
<dbReference type="SUPFAM" id="SSF48452">
    <property type="entry name" value="TPR-like"/>
    <property type="match status" value="1"/>
</dbReference>
<sequence>MVAQSSKYLVEKATSATTLQENRDNMCSKLFMATQVKNLKDIQDWKESYLSNLLLLRRFGNNNYRNQSSFMLLEKGITFINLNRTTRGILYVLAGLKMCDNLNSPLYLYNLANVFKELGNRGWAIECYDMCVNLMTKLNIKNPEFFKLCLSEKDSLLKEKRVETDVMNENMFSNFELFESKMSVIEFLLKQTQTESVGQSQFASSLARSWQEYNRVSTIVLSTIVTKSYDDFERSLNLVFSFLFKCQFSLLHRKLLSYTFIDTILNKNLQRFEDPLFGDSLTWSEIITKASIFNNTSEYFQYLKVYQECKLISLLKKVWNVDESNNTLLMVHLRKLTSNSFRILCFSIGKKPAGISSRLDERREYIYNANKKDANSLAAVSVKVLILAFKYYLTCWTLLQREQETITSSGRGMERNLKILYKPFVAIIPLFQSIRMNMSYEYCTYYMELILTYHSKNVPLNKKDPESSSVSIPDRFLLEKVSTELVNGLSTNPIDHVHNPIIIKQLLYCILLGGGYHITVVLYLLKLEQFFREKSDTSLISCSDGTNLFYPSFNSTYMKELSNQLDKVLEKVTKIKFCLDSTIHTQERGEENTFSTLFGKRGHLLMLPQVFLHNNRVIMLSEFGNVIADGENIRTNVIDKIRALMAQPEKLKNNCNSNNLDEIQGILVPTRESVFECLKKSDVLLKVLLGRKDIPLLSELDKVFGLGNIFEDTCKLQLPYNFKRTPCGECTQTLPTVPIFSAKEFDSNDLLQDQKIENTLLTFKQQTSVSERDNERDSHLWRMMKCSSWGSGASAKEVYAQFS</sequence>
<dbReference type="AlphaFoldDB" id="A0A099P2J3"/>
<evidence type="ECO:0000313" key="2">
    <source>
        <dbReference type="Proteomes" id="UP000029867"/>
    </source>
</evidence>
<proteinExistence type="predicted"/>
<accession>A0A099P2J3</accession>
<gene>
    <name evidence="1" type="ORF">JL09_g1494</name>
</gene>